<evidence type="ECO:0000313" key="7">
    <source>
        <dbReference type="Proteomes" id="UP000092247"/>
    </source>
</evidence>
<evidence type="ECO:0000259" key="5">
    <source>
        <dbReference type="PROSITE" id="PS50893"/>
    </source>
</evidence>
<evidence type="ECO:0000256" key="4">
    <source>
        <dbReference type="ARBA" id="ARBA00022840"/>
    </source>
</evidence>
<dbReference type="InterPro" id="IPR015856">
    <property type="entry name" value="ABC_transpr_CbiO/EcfA_su"/>
</dbReference>
<dbReference type="InterPro" id="IPR003439">
    <property type="entry name" value="ABC_transporter-like_ATP-bd"/>
</dbReference>
<dbReference type="CDD" id="cd03225">
    <property type="entry name" value="ABC_cobalt_CbiO_domain1"/>
    <property type="match status" value="1"/>
</dbReference>
<dbReference type="InterPro" id="IPR017871">
    <property type="entry name" value="ABC_transporter-like_CS"/>
</dbReference>
<evidence type="ECO:0000256" key="3">
    <source>
        <dbReference type="ARBA" id="ARBA00022741"/>
    </source>
</evidence>
<evidence type="ECO:0000313" key="6">
    <source>
        <dbReference type="EMBL" id="OBU04762.1"/>
    </source>
</evidence>
<evidence type="ECO:0000256" key="1">
    <source>
        <dbReference type="ARBA" id="ARBA00005417"/>
    </source>
</evidence>
<dbReference type="GO" id="GO:0016887">
    <property type="term" value="F:ATP hydrolysis activity"/>
    <property type="evidence" value="ECO:0007669"/>
    <property type="project" value="InterPro"/>
</dbReference>
<keyword evidence="2" id="KW-0813">Transport</keyword>
<dbReference type="RefSeq" id="WP_067424622.1">
    <property type="nucleotide sequence ID" value="NZ_LZEX01000034.1"/>
</dbReference>
<comment type="caution">
    <text evidence="6">The sequence shown here is derived from an EMBL/GenBank/DDBJ whole genome shotgun (WGS) entry which is preliminary data.</text>
</comment>
<keyword evidence="4 6" id="KW-0067">ATP-binding</keyword>
<dbReference type="PANTHER" id="PTHR43553:SF24">
    <property type="entry name" value="ENERGY-COUPLING FACTOR TRANSPORTER ATP-BINDING PROTEIN ECFA1"/>
    <property type="match status" value="1"/>
</dbReference>
<proteinExistence type="inferred from homology"/>
<dbReference type="InterPro" id="IPR027417">
    <property type="entry name" value="P-loop_NTPase"/>
</dbReference>
<dbReference type="InterPro" id="IPR050095">
    <property type="entry name" value="ECF_ABC_transporter_ATP-bd"/>
</dbReference>
<comment type="similarity">
    <text evidence="1">Belongs to the ABC transporter superfamily.</text>
</comment>
<dbReference type="PANTHER" id="PTHR43553">
    <property type="entry name" value="HEAVY METAL TRANSPORTER"/>
    <property type="match status" value="1"/>
</dbReference>
<reference evidence="6 7" key="1">
    <citation type="submission" date="2016-06" db="EMBL/GenBank/DDBJ databases">
        <authorList>
            <person name="Kjaerup R.B."/>
            <person name="Dalgaard T.S."/>
            <person name="Juul-Madsen H.R."/>
        </authorList>
    </citation>
    <scope>NUCLEOTIDE SEQUENCE [LARGE SCALE GENOMIC DNA]</scope>
    <source>
        <strain evidence="6 7">GCSL-Mp3</strain>
    </source>
</reference>
<organism evidence="6 7">
    <name type="scientific">Morganella psychrotolerans</name>
    <dbReference type="NCBI Taxonomy" id="368603"/>
    <lineage>
        <taxon>Bacteria</taxon>
        <taxon>Pseudomonadati</taxon>
        <taxon>Pseudomonadota</taxon>
        <taxon>Gammaproteobacteria</taxon>
        <taxon>Enterobacterales</taxon>
        <taxon>Morganellaceae</taxon>
        <taxon>Morganella</taxon>
    </lineage>
</organism>
<keyword evidence="3" id="KW-0547">Nucleotide-binding</keyword>
<dbReference type="PROSITE" id="PS00211">
    <property type="entry name" value="ABC_TRANSPORTER_1"/>
    <property type="match status" value="1"/>
</dbReference>
<evidence type="ECO:0000256" key="2">
    <source>
        <dbReference type="ARBA" id="ARBA00022448"/>
    </source>
</evidence>
<dbReference type="STRING" id="368603.AYY16_02555"/>
<dbReference type="SUPFAM" id="SSF52540">
    <property type="entry name" value="P-loop containing nucleoside triphosphate hydrolases"/>
    <property type="match status" value="1"/>
</dbReference>
<dbReference type="SMART" id="SM00382">
    <property type="entry name" value="AAA"/>
    <property type="match status" value="1"/>
</dbReference>
<sequence length="280" mass="30067">MVVNLQNVTFTPKGAVQPALSLSDFRLATGEWAAVLGGNGSGKSTLAQVLCGWFPELLPGTLTGTADIQGMAPGTHSLVQTAAYRQLVQQSPQLQLSGCAFSVEQEVAFGPENLGLPPAEIELRVNDALRLTQCDTLRHRHPATLSGGESQRVVIAGALAMRPALLLLDEAFSRMTPAMAHIILMNLKQYSDAYGCSVILFERTLFPAADYCDQFFLLEQGTFTATGSLQAVFTAALPVIMMPDAWRLAGQRMLSGQWKGTVPHNDAALIAAFKENHVTP</sequence>
<dbReference type="Gene3D" id="3.40.50.300">
    <property type="entry name" value="P-loop containing nucleotide triphosphate hydrolases"/>
    <property type="match status" value="1"/>
</dbReference>
<name>A0A1B8H6Q8_9GAMM</name>
<dbReference type="GO" id="GO:0043190">
    <property type="term" value="C:ATP-binding cassette (ABC) transporter complex"/>
    <property type="evidence" value="ECO:0007669"/>
    <property type="project" value="TreeGrafter"/>
</dbReference>
<protein>
    <submittedName>
        <fullName evidence="6">Cobalt ABC transporter ATP-binding protein</fullName>
    </submittedName>
</protein>
<dbReference type="PROSITE" id="PS50893">
    <property type="entry name" value="ABC_TRANSPORTER_2"/>
    <property type="match status" value="1"/>
</dbReference>
<dbReference type="Pfam" id="PF00005">
    <property type="entry name" value="ABC_tran"/>
    <property type="match status" value="1"/>
</dbReference>
<dbReference type="AlphaFoldDB" id="A0A1B8H6Q8"/>
<dbReference type="Proteomes" id="UP000092247">
    <property type="component" value="Unassembled WGS sequence"/>
</dbReference>
<feature type="domain" description="ABC transporter" evidence="5">
    <location>
        <begin position="3"/>
        <end position="245"/>
    </location>
</feature>
<dbReference type="GO" id="GO:0005524">
    <property type="term" value="F:ATP binding"/>
    <property type="evidence" value="ECO:0007669"/>
    <property type="project" value="UniProtKB-KW"/>
</dbReference>
<gene>
    <name evidence="6" type="ORF">AYY17_07615</name>
</gene>
<accession>A0A1B8H6Q8</accession>
<dbReference type="GO" id="GO:0042626">
    <property type="term" value="F:ATPase-coupled transmembrane transporter activity"/>
    <property type="evidence" value="ECO:0007669"/>
    <property type="project" value="TreeGrafter"/>
</dbReference>
<dbReference type="InterPro" id="IPR003593">
    <property type="entry name" value="AAA+_ATPase"/>
</dbReference>
<dbReference type="EMBL" id="LZEX01000034">
    <property type="protein sequence ID" value="OBU04762.1"/>
    <property type="molecule type" value="Genomic_DNA"/>
</dbReference>